<gene>
    <name evidence="2" type="ORF">PCOR1329_LOCUS71886</name>
</gene>
<evidence type="ECO:0000256" key="1">
    <source>
        <dbReference type="SAM" id="Phobius"/>
    </source>
</evidence>
<feature type="transmembrane region" description="Helical" evidence="1">
    <location>
        <begin position="6"/>
        <end position="29"/>
    </location>
</feature>
<evidence type="ECO:0000313" key="3">
    <source>
        <dbReference type="Proteomes" id="UP001189429"/>
    </source>
</evidence>
<keyword evidence="1" id="KW-1133">Transmembrane helix</keyword>
<proteinExistence type="predicted"/>
<sequence length="326" mass="35731">MFVNPFAEIGVLGALLCTGAAFVALWLALRVLRVAIIEAIEVLDDLVLGVDVQLEDLQINLFSGRVQITQLVIDNPEGYSTEYLLDAHTIMIDVSMSAFLCTFGRHLVVEEIVLRDVDIIYDKGLFTSNVSDVLDHIKGNKKTTLAKQQSRSYCSFKCLGGRGREAEEEKLHQRLTRRTKKSTGRLGRHLRAKADTFRGCCDRRLPRCEPAEVTIKMVSMQNVGMKLAPHVLQGLGLRIQLADITIPDLSHELDGALSTVAFVPTVAAFLLTTLLKSAVATSFDIVAVSGDFLTHSVSDFIDVASKIGLTVHQSTTASTPHEPQVC</sequence>
<dbReference type="Proteomes" id="UP001189429">
    <property type="component" value="Unassembled WGS sequence"/>
</dbReference>
<keyword evidence="1" id="KW-0472">Membrane</keyword>
<keyword evidence="3" id="KW-1185">Reference proteome</keyword>
<accession>A0ABN9X2I3</accession>
<dbReference type="EMBL" id="CAUYUJ010019571">
    <property type="protein sequence ID" value="CAK0892152.1"/>
    <property type="molecule type" value="Genomic_DNA"/>
</dbReference>
<name>A0ABN9X2I3_9DINO</name>
<protein>
    <submittedName>
        <fullName evidence="2">Uncharacterized protein</fullName>
    </submittedName>
</protein>
<organism evidence="2 3">
    <name type="scientific">Prorocentrum cordatum</name>
    <dbReference type="NCBI Taxonomy" id="2364126"/>
    <lineage>
        <taxon>Eukaryota</taxon>
        <taxon>Sar</taxon>
        <taxon>Alveolata</taxon>
        <taxon>Dinophyceae</taxon>
        <taxon>Prorocentrales</taxon>
        <taxon>Prorocentraceae</taxon>
        <taxon>Prorocentrum</taxon>
    </lineage>
</organism>
<comment type="caution">
    <text evidence="2">The sequence shown here is derived from an EMBL/GenBank/DDBJ whole genome shotgun (WGS) entry which is preliminary data.</text>
</comment>
<keyword evidence="1" id="KW-0812">Transmembrane</keyword>
<reference evidence="2" key="1">
    <citation type="submission" date="2023-10" db="EMBL/GenBank/DDBJ databases">
        <authorList>
            <person name="Chen Y."/>
            <person name="Shah S."/>
            <person name="Dougan E. K."/>
            <person name="Thang M."/>
            <person name="Chan C."/>
        </authorList>
    </citation>
    <scope>NUCLEOTIDE SEQUENCE [LARGE SCALE GENOMIC DNA]</scope>
</reference>
<evidence type="ECO:0000313" key="2">
    <source>
        <dbReference type="EMBL" id="CAK0892152.1"/>
    </source>
</evidence>